<dbReference type="Gene3D" id="1.10.8.10">
    <property type="entry name" value="DNA helicase RuvA subunit, C-terminal domain"/>
    <property type="match status" value="1"/>
</dbReference>
<dbReference type="PROSITE" id="PS50097">
    <property type="entry name" value="BTB"/>
    <property type="match status" value="1"/>
</dbReference>
<dbReference type="PANTHER" id="PTHR24413">
    <property type="entry name" value="SPECKLE-TYPE POZ PROTEIN"/>
    <property type="match status" value="1"/>
</dbReference>
<dbReference type="FunCoup" id="A0A6J2YYT1">
    <property type="interactions" value="44"/>
</dbReference>
<sequence>MVDKAFIGTWEIVNCVFSNIEKHSFSNFTGNDLLGIKFILSKNGDVSWIIPDKFKNIPLFQCETYEYHTRTGIVPNLHICFGAYIGQIFEFRIYNLKSKKRIILSGCGLHEIDCHYVEQASDSSEFDIPFSLLPALEEEYFSDLTIMAKNKRQFKIHKIIVSLQAPDVNWATDPPPFSFLSEDTLGTILYFLYSECLPEDLTESTAEDVIKILSEYKCLEKLTDACKIYLTRLQVTDEILGLLNDIHLGIYKIAEYISPSAVEHKAKSDKSDTILVNPATLFNAIKHCFREGFVVIAKFIQFCDIFTARRNNKSNEEQDEILYIFKSKVPIYKQEIKKCLEGLKRNYRSMSQSQKIELATFIVPEIASILSMGIALLQDIDIFLQKVIDEQKSSIAKPQLKGNDNINIQLPKKFGLNELSCLICVQENIKILLEALTSKREQYAFMTLQEQTQVISRILDYIIKEELPVFLIRLDEIVDLFDEKLELHEFKFFFKVETSRVTYALRKLLEYRNSIQGVVTLLCEIIQRDGLTQTLQNLKLIPESIKENVLEPHTNEDKSTTSCLPQNRQELNLVKSLCVPPAVQDSNLSKNLVKLFSEGIDTDMEFEIICDTKENSCENNATAESDRHIFKAHRVIVAARCDWFRRALLSGMKEAIHKRIEIHEINPVVFKIFLEYLYGGKIQKQDLSMEQLLDLMLLSDRYEMDALKQTCECSLKKSIDIDSVLYLLNIAYQYNAMILKKMCTRFILAHHELMEGEEFGDLPLALQSEIIDMVWTMPEPTSDSDLESDVDSIYSDVVNKPPTTSEEAEGHSTSKLESQVAQLRNILGDAPTKSCLVQLILAADYNLERAINFYYSA</sequence>
<dbReference type="Gene3D" id="3.30.710.10">
    <property type="entry name" value="Potassium Channel Kv1.1, Chain A"/>
    <property type="match status" value="2"/>
</dbReference>
<dbReference type="Pfam" id="PF00651">
    <property type="entry name" value="BTB"/>
    <property type="match status" value="1"/>
</dbReference>
<dbReference type="Proteomes" id="UP000504635">
    <property type="component" value="Unplaced"/>
</dbReference>
<dbReference type="SUPFAM" id="SSF54695">
    <property type="entry name" value="POZ domain"/>
    <property type="match status" value="1"/>
</dbReference>
<dbReference type="InterPro" id="IPR000210">
    <property type="entry name" value="BTB/POZ_dom"/>
</dbReference>
<keyword evidence="2" id="KW-1185">Reference proteome</keyword>
<gene>
    <name evidence="3" type="primary">LOC115891930</name>
</gene>
<dbReference type="RefSeq" id="XP_030768397.1">
    <property type="nucleotide sequence ID" value="XM_030912537.1"/>
</dbReference>
<evidence type="ECO:0000313" key="3">
    <source>
        <dbReference type="RefSeq" id="XP_030768397.1"/>
    </source>
</evidence>
<proteinExistence type="predicted"/>
<dbReference type="InParanoid" id="A0A6J2YYT1"/>
<name>A0A6J2YYT1_SITOR</name>
<dbReference type="InterPro" id="IPR037189">
    <property type="entry name" value="HBS1-like_N_sf"/>
</dbReference>
<reference evidence="3" key="1">
    <citation type="submission" date="2025-08" db="UniProtKB">
        <authorList>
            <consortium name="RefSeq"/>
        </authorList>
    </citation>
    <scope>IDENTIFICATION</scope>
    <source>
        <tissue evidence="3">Gonads</tissue>
    </source>
</reference>
<dbReference type="AlphaFoldDB" id="A0A6J2YYT1"/>
<dbReference type="SUPFAM" id="SSF109732">
    <property type="entry name" value="HBS1-like domain"/>
    <property type="match status" value="1"/>
</dbReference>
<evidence type="ECO:0000259" key="1">
    <source>
        <dbReference type="PROSITE" id="PS50097"/>
    </source>
</evidence>
<dbReference type="OrthoDB" id="684045at2759"/>
<dbReference type="SMART" id="SM00225">
    <property type="entry name" value="BTB"/>
    <property type="match status" value="2"/>
</dbReference>
<evidence type="ECO:0000313" key="2">
    <source>
        <dbReference type="Proteomes" id="UP000504635"/>
    </source>
</evidence>
<protein>
    <submittedName>
        <fullName evidence="3">Uncharacterized protein LOC115891930</fullName>
    </submittedName>
</protein>
<feature type="domain" description="BTB" evidence="1">
    <location>
        <begin position="619"/>
        <end position="686"/>
    </location>
</feature>
<dbReference type="KEGG" id="soy:115891930"/>
<organism evidence="2 3">
    <name type="scientific">Sitophilus oryzae</name>
    <name type="common">Rice weevil</name>
    <name type="synonym">Curculio oryzae</name>
    <dbReference type="NCBI Taxonomy" id="7048"/>
    <lineage>
        <taxon>Eukaryota</taxon>
        <taxon>Metazoa</taxon>
        <taxon>Ecdysozoa</taxon>
        <taxon>Arthropoda</taxon>
        <taxon>Hexapoda</taxon>
        <taxon>Insecta</taxon>
        <taxon>Pterygota</taxon>
        <taxon>Neoptera</taxon>
        <taxon>Endopterygota</taxon>
        <taxon>Coleoptera</taxon>
        <taxon>Polyphaga</taxon>
        <taxon>Cucujiformia</taxon>
        <taxon>Curculionidae</taxon>
        <taxon>Dryophthorinae</taxon>
        <taxon>Sitophilus</taxon>
    </lineage>
</organism>
<dbReference type="InterPro" id="IPR011333">
    <property type="entry name" value="SKP1/BTB/POZ_sf"/>
</dbReference>
<dbReference type="GeneID" id="115891930"/>
<accession>A0A6J2YYT1</accession>
<dbReference type="CDD" id="cd18186">
    <property type="entry name" value="BTB_POZ_ZBTB_KLHL-like"/>
    <property type="match status" value="1"/>
</dbReference>
<dbReference type="CDD" id="cd14733">
    <property type="entry name" value="BACK"/>
    <property type="match status" value="1"/>
</dbReference>